<dbReference type="SUPFAM" id="SSF55383">
    <property type="entry name" value="Copper amine oxidase, domain N"/>
    <property type="match status" value="2"/>
</dbReference>
<keyword evidence="4" id="KW-1185">Reference proteome</keyword>
<reference evidence="3" key="1">
    <citation type="submission" date="2020-08" db="EMBL/GenBank/DDBJ databases">
        <title>Genomic insights into the carbon and energy metabolism of the first obligate autotrophic acetogenic bacterium Aceticella autotrophica gen. nov., sp. nov.</title>
        <authorList>
            <person name="Toshchakov S.V."/>
            <person name="Elcheninov A.G."/>
            <person name="Kublanov I.V."/>
            <person name="Frolov E.N."/>
            <person name="Lebedinsky A.V."/>
        </authorList>
    </citation>
    <scope>NUCLEOTIDE SEQUENCE</scope>
    <source>
        <strain evidence="3">3443-3Ac</strain>
    </source>
</reference>
<dbReference type="Pfam" id="PF07833">
    <property type="entry name" value="Cu_amine_oxidN1"/>
    <property type="match status" value="1"/>
</dbReference>
<protein>
    <submittedName>
        <fullName evidence="3">Copper amine oxidase N-terminal domain-containing protein</fullName>
    </submittedName>
</protein>
<keyword evidence="1" id="KW-0732">Signal</keyword>
<feature type="domain" description="Copper amine oxidase-like N-terminal" evidence="2">
    <location>
        <begin position="608"/>
        <end position="717"/>
    </location>
</feature>
<proteinExistence type="predicted"/>
<evidence type="ECO:0000313" key="3">
    <source>
        <dbReference type="EMBL" id="QSZ27051.1"/>
    </source>
</evidence>
<feature type="signal peptide" evidence="1">
    <location>
        <begin position="1"/>
        <end position="30"/>
    </location>
</feature>
<dbReference type="Proteomes" id="UP000671913">
    <property type="component" value="Chromosome"/>
</dbReference>
<dbReference type="InterPro" id="IPR036582">
    <property type="entry name" value="Mao_N_sf"/>
</dbReference>
<dbReference type="Gene3D" id="3.30.457.10">
    <property type="entry name" value="Copper amine oxidase-like, N-terminal domain"/>
    <property type="match status" value="2"/>
</dbReference>
<dbReference type="InterPro" id="IPR012854">
    <property type="entry name" value="Cu_amine_oxidase-like_N"/>
</dbReference>
<accession>A0A975AV76</accession>
<sequence>MKSSKKWLSMLMVLAMMLGMIGAMPSVAMAGTTYSAITAIPTFNANSSAAQNQNLATINADIKPVLTNQQSSALVQVVDSEGSLLDINSLSVSGDVYSQQVTQVASNVYKVTLTLNAGTEANVQFSVNVNAQNCAAGNIKVQFSKAFGQLMNGDVVAGVATTPQVNLTAVDTPAFGDSGTRAHIRINESLAGSLKKADDSVKLTLPLGFTWDVTNANIDILTGNADLTVNPITLDSGRTLQIKCAQASSISTLADLYAPIKVDISMAKKGDVVATVGGKSTVSPSTLKDGLKVGTYGDYTVTVNSVETKTIDAGKVDQEIGKFAIDEALPGTLVEGRTIVLTLPDNARWIAGNYPQFDTNLSTDCGFQISSFTPVESDVYGIKTLMAKVTTSSSGNNAPHLVFSGGKITVKAGYTGDIALTVSGSAGANGTATVATVKSVTATASSKPAVIIGLKSQPAGDVTLTETMAGQIKSTDNNNQTGYIKLKLPQGVSFADTPKFEVTDGDLVLDSIVTYDSGYPQIKVKGSSTKASTIKISNIKLTVDRTVPEGNVSVGITGNALVENGGTGKYFPNDTIAARATIATVVTPAPSEEKTNVVFTIGSTTYTLNGTTQTMDVAPYVENDRTYLPVRYVAKALGVSDDNILYDDATGTVTLIKGDKIVKMTIGSNVMTINGTTITMDVPATLKNDRTMLPFRWIAQVAFGAKVNYDPNANTVTMDLYQPVIQTQ</sequence>
<evidence type="ECO:0000259" key="2">
    <source>
        <dbReference type="Pfam" id="PF07833"/>
    </source>
</evidence>
<dbReference type="KEGG" id="aaut:ACETAC_09305"/>
<evidence type="ECO:0000256" key="1">
    <source>
        <dbReference type="SAM" id="SignalP"/>
    </source>
</evidence>
<dbReference type="RefSeq" id="WP_284679745.1">
    <property type="nucleotide sequence ID" value="NZ_CP060096.1"/>
</dbReference>
<gene>
    <name evidence="3" type="ORF">ACETAC_09305</name>
</gene>
<dbReference type="EMBL" id="CP060096">
    <property type="protein sequence ID" value="QSZ27051.1"/>
    <property type="molecule type" value="Genomic_DNA"/>
</dbReference>
<feature type="chain" id="PRO_5038021071" evidence="1">
    <location>
        <begin position="31"/>
        <end position="728"/>
    </location>
</feature>
<evidence type="ECO:0000313" key="4">
    <source>
        <dbReference type="Proteomes" id="UP000671913"/>
    </source>
</evidence>
<dbReference type="AlphaFoldDB" id="A0A975AV76"/>
<name>A0A975AV76_9THEO</name>
<organism evidence="3 4">
    <name type="scientific">Aceticella autotrophica</name>
    <dbReference type="NCBI Taxonomy" id="2755338"/>
    <lineage>
        <taxon>Bacteria</taxon>
        <taxon>Bacillati</taxon>
        <taxon>Bacillota</taxon>
        <taxon>Clostridia</taxon>
        <taxon>Thermoanaerobacterales</taxon>
        <taxon>Thermoanaerobacteraceae</taxon>
        <taxon>Aceticella</taxon>
    </lineage>
</organism>